<sequence length="198" mass="22184">MSNTAGENFMRARFTLIVLVLLAAAGFVALNMGEFSRSTPLNFGIATVDASLGWVMLGFVVLILLASMLTGAIAETRNFVDFRAQAKEIERHRELADRAEASRFTELRTYLDAQLKEMRQRDAIAATELEKARLEHQRELRAQLDAMNRVLATRLGELERRLDGRPVSVPPSTLAAEDIPVVDERPTLGDRMRAAMRR</sequence>
<proteinExistence type="predicted"/>
<evidence type="ECO:0000256" key="1">
    <source>
        <dbReference type="SAM" id="Phobius"/>
    </source>
</evidence>
<organism evidence="2 3">
    <name type="scientific">Ramlibacter albus</name>
    <dbReference type="NCBI Taxonomy" id="2079448"/>
    <lineage>
        <taxon>Bacteria</taxon>
        <taxon>Pseudomonadati</taxon>
        <taxon>Pseudomonadota</taxon>
        <taxon>Betaproteobacteria</taxon>
        <taxon>Burkholderiales</taxon>
        <taxon>Comamonadaceae</taxon>
        <taxon>Ramlibacter</taxon>
    </lineage>
</organism>
<keyword evidence="1" id="KW-0812">Transmembrane</keyword>
<feature type="transmembrane region" description="Helical" evidence="1">
    <location>
        <begin position="12"/>
        <end position="32"/>
    </location>
</feature>
<dbReference type="Proteomes" id="UP000596827">
    <property type="component" value="Unassembled WGS sequence"/>
</dbReference>
<protein>
    <recommendedName>
        <fullName evidence="4">LapA family protein</fullName>
    </recommendedName>
</protein>
<name>A0A923M7N4_9BURK</name>
<feature type="transmembrane region" description="Helical" evidence="1">
    <location>
        <begin position="52"/>
        <end position="74"/>
    </location>
</feature>
<keyword evidence="1" id="KW-1133">Transmembrane helix</keyword>
<reference evidence="2" key="1">
    <citation type="submission" date="2020-08" db="EMBL/GenBank/DDBJ databases">
        <title>Ramlibacter sp. GTP1 16S ribosomal RNA gene genome sequencing and assembly.</title>
        <authorList>
            <person name="Kang M."/>
        </authorList>
    </citation>
    <scope>NUCLEOTIDE SEQUENCE</scope>
    <source>
        <strain evidence="2">GTP1</strain>
    </source>
</reference>
<dbReference type="EMBL" id="JACORU010000002">
    <property type="protein sequence ID" value="MBC5764398.1"/>
    <property type="molecule type" value="Genomic_DNA"/>
</dbReference>
<comment type="caution">
    <text evidence="2">The sequence shown here is derived from an EMBL/GenBank/DDBJ whole genome shotgun (WGS) entry which is preliminary data.</text>
</comment>
<dbReference type="AlphaFoldDB" id="A0A923M7N4"/>
<dbReference type="RefSeq" id="WP_187080869.1">
    <property type="nucleotide sequence ID" value="NZ_JACORU010000002.1"/>
</dbReference>
<evidence type="ECO:0008006" key="4">
    <source>
        <dbReference type="Google" id="ProtNLM"/>
    </source>
</evidence>
<accession>A0A923M7N4</accession>
<keyword evidence="1" id="KW-0472">Membrane</keyword>
<evidence type="ECO:0000313" key="2">
    <source>
        <dbReference type="EMBL" id="MBC5764398.1"/>
    </source>
</evidence>
<evidence type="ECO:0000313" key="3">
    <source>
        <dbReference type="Proteomes" id="UP000596827"/>
    </source>
</evidence>
<gene>
    <name evidence="2" type="ORF">H8R02_08055</name>
</gene>
<keyword evidence="3" id="KW-1185">Reference proteome</keyword>